<dbReference type="EMBL" id="UINC01000990">
    <property type="protein sequence ID" value="SUZ66666.1"/>
    <property type="molecule type" value="Genomic_DNA"/>
</dbReference>
<proteinExistence type="predicted"/>
<name>A0A381PI32_9ZZZZ</name>
<gene>
    <name evidence="1" type="ORF">METZ01_LOCUS19520</name>
</gene>
<reference evidence="1" key="1">
    <citation type="submission" date="2018-05" db="EMBL/GenBank/DDBJ databases">
        <authorList>
            <person name="Lanie J.A."/>
            <person name="Ng W.-L."/>
            <person name="Kazmierczak K.M."/>
            <person name="Andrzejewski T.M."/>
            <person name="Davidsen T.M."/>
            <person name="Wayne K.J."/>
            <person name="Tettelin H."/>
            <person name="Glass J.I."/>
            <person name="Rusch D."/>
            <person name="Podicherti R."/>
            <person name="Tsui H.-C.T."/>
            <person name="Winkler M.E."/>
        </authorList>
    </citation>
    <scope>NUCLEOTIDE SEQUENCE</scope>
</reference>
<evidence type="ECO:0008006" key="2">
    <source>
        <dbReference type="Google" id="ProtNLM"/>
    </source>
</evidence>
<evidence type="ECO:0000313" key="1">
    <source>
        <dbReference type="EMBL" id="SUZ66666.1"/>
    </source>
</evidence>
<sequence length="181" mass="20197">MPDADVLTQAAQSITQGDFIGAMSMFEGHIEANQADPAGYHGWAEAALFEVQENGNMDERGNDRINEGQIAAYFRKASGMDPENADYLAAYSNALIEFDRIPMAIRQFKKLRELGERSDEVDVSFHLYEAARLLIDAIDLKTNFDRSEAFARQFLPVSVEFALLGLGFTSAEEALEYLQTE</sequence>
<dbReference type="Gene3D" id="1.25.40.10">
    <property type="entry name" value="Tetratricopeptide repeat domain"/>
    <property type="match status" value="1"/>
</dbReference>
<organism evidence="1">
    <name type="scientific">marine metagenome</name>
    <dbReference type="NCBI Taxonomy" id="408172"/>
    <lineage>
        <taxon>unclassified sequences</taxon>
        <taxon>metagenomes</taxon>
        <taxon>ecological metagenomes</taxon>
    </lineage>
</organism>
<dbReference type="AlphaFoldDB" id="A0A381PI32"/>
<protein>
    <recommendedName>
        <fullName evidence="2">Tetratrico peptide repeat group 5 domain-containing protein</fullName>
    </recommendedName>
</protein>
<dbReference type="SUPFAM" id="SSF48452">
    <property type="entry name" value="TPR-like"/>
    <property type="match status" value="1"/>
</dbReference>
<accession>A0A381PI32</accession>
<dbReference type="InterPro" id="IPR011990">
    <property type="entry name" value="TPR-like_helical_dom_sf"/>
</dbReference>